<dbReference type="EMBL" id="LSRX01000028">
    <property type="protein sequence ID" value="OLQ13423.1"/>
    <property type="molecule type" value="Genomic_DNA"/>
</dbReference>
<accession>A0A1Q9F1A7</accession>
<gene>
    <name evidence="4" type="primary">ppp1r42</name>
    <name evidence="4" type="ORF">AK812_SmicGene2539</name>
</gene>
<proteinExistence type="predicted"/>
<protein>
    <submittedName>
        <fullName evidence="4">Protein phosphatase 1 regulatory subunit 42</fullName>
    </submittedName>
</protein>
<keyword evidence="2" id="KW-0677">Repeat</keyword>
<dbReference type="AlphaFoldDB" id="A0A1Q9F1A7"/>
<name>A0A1Q9F1A7_SYMMI</name>
<keyword evidence="5" id="KW-1185">Reference proteome</keyword>
<reference evidence="4 5" key="1">
    <citation type="submission" date="2016-02" db="EMBL/GenBank/DDBJ databases">
        <title>Genome analysis of coral dinoflagellate symbionts highlights evolutionary adaptations to a symbiotic lifestyle.</title>
        <authorList>
            <person name="Aranda M."/>
            <person name="Li Y."/>
            <person name="Liew Y.J."/>
            <person name="Baumgarten S."/>
            <person name="Simakov O."/>
            <person name="Wilson M."/>
            <person name="Piel J."/>
            <person name="Ashoor H."/>
            <person name="Bougouffa S."/>
            <person name="Bajic V.B."/>
            <person name="Ryu T."/>
            <person name="Ravasi T."/>
            <person name="Bayer T."/>
            <person name="Micklem G."/>
            <person name="Kim H."/>
            <person name="Bhak J."/>
            <person name="Lajeunesse T.C."/>
            <person name="Voolstra C.R."/>
        </authorList>
    </citation>
    <scope>NUCLEOTIDE SEQUENCE [LARGE SCALE GENOMIC DNA]</scope>
    <source>
        <strain evidence="4 5">CCMP2467</strain>
    </source>
</reference>
<evidence type="ECO:0000313" key="5">
    <source>
        <dbReference type="Proteomes" id="UP000186817"/>
    </source>
</evidence>
<evidence type="ECO:0000313" key="4">
    <source>
        <dbReference type="EMBL" id="OLQ13423.1"/>
    </source>
</evidence>
<sequence length="229" mass="25798">MTFYPPWATNLSGIEQQSQNKCGLSQIRKLHLGHNRLSRIDSLENCTQLEELSVPHQHPGGDERPLQFCPDSLAAIAPSLNVLNAAGNHLQEVEQLSILRSLTSLDLSENKIAQVGHLRAVLAGDGLRRLNLSGNPFASAERRYRTAVVLCSNTVEEIDGKEILPQERDFVRRLDAQKRKLSAQRKRHLNRVTSDGRPRPPNMSDKAYALNAIYSWLLFRSEKESLCRD</sequence>
<dbReference type="PANTHER" id="PTHR15454:SF56">
    <property type="entry name" value="PROTEIN PHOSPHATASE 1 REGULATORY SUBUNIT 7-RELATED"/>
    <property type="match status" value="1"/>
</dbReference>
<organism evidence="4 5">
    <name type="scientific">Symbiodinium microadriaticum</name>
    <name type="common">Dinoflagellate</name>
    <name type="synonym">Zooxanthella microadriatica</name>
    <dbReference type="NCBI Taxonomy" id="2951"/>
    <lineage>
        <taxon>Eukaryota</taxon>
        <taxon>Sar</taxon>
        <taxon>Alveolata</taxon>
        <taxon>Dinophyceae</taxon>
        <taxon>Suessiales</taxon>
        <taxon>Symbiodiniaceae</taxon>
        <taxon>Symbiodinium</taxon>
    </lineage>
</organism>
<comment type="caution">
    <text evidence="4">The sequence shown here is derived from an EMBL/GenBank/DDBJ whole genome shotgun (WGS) entry which is preliminary data.</text>
</comment>
<dbReference type="OrthoDB" id="436566at2759"/>
<dbReference type="GO" id="GO:0005737">
    <property type="term" value="C:cytoplasm"/>
    <property type="evidence" value="ECO:0007669"/>
    <property type="project" value="TreeGrafter"/>
</dbReference>
<dbReference type="PANTHER" id="PTHR15454">
    <property type="entry name" value="NISCHARIN RELATED"/>
    <property type="match status" value="1"/>
</dbReference>
<dbReference type="Pfam" id="PF13516">
    <property type="entry name" value="LRR_6"/>
    <property type="match status" value="1"/>
</dbReference>
<evidence type="ECO:0000256" key="2">
    <source>
        <dbReference type="ARBA" id="ARBA00022737"/>
    </source>
</evidence>
<dbReference type="OMA" id="PPWATNL"/>
<keyword evidence="1" id="KW-0433">Leucine-rich repeat</keyword>
<dbReference type="Proteomes" id="UP000186817">
    <property type="component" value="Unassembled WGS sequence"/>
</dbReference>
<evidence type="ECO:0000256" key="1">
    <source>
        <dbReference type="ARBA" id="ARBA00022614"/>
    </source>
</evidence>
<dbReference type="SUPFAM" id="SSF52058">
    <property type="entry name" value="L domain-like"/>
    <property type="match status" value="1"/>
</dbReference>
<dbReference type="PROSITE" id="PS51450">
    <property type="entry name" value="LRR"/>
    <property type="match status" value="3"/>
</dbReference>
<evidence type="ECO:0000256" key="3">
    <source>
        <dbReference type="SAM" id="MobiDB-lite"/>
    </source>
</evidence>
<dbReference type="Gene3D" id="3.80.10.10">
    <property type="entry name" value="Ribonuclease Inhibitor"/>
    <property type="match status" value="1"/>
</dbReference>
<dbReference type="InterPro" id="IPR001611">
    <property type="entry name" value="Leu-rich_rpt"/>
</dbReference>
<feature type="region of interest" description="Disordered" evidence="3">
    <location>
        <begin position="185"/>
        <end position="204"/>
    </location>
</feature>
<dbReference type="InterPro" id="IPR032675">
    <property type="entry name" value="LRR_dom_sf"/>
</dbReference>